<name>A0A7Z0EQ50_9ACTN</name>
<protein>
    <recommendedName>
        <fullName evidence="4">DUF1648 domain-containing protein</fullName>
    </recommendedName>
</protein>
<keyword evidence="1" id="KW-1133">Transmembrane helix</keyword>
<evidence type="ECO:0000313" key="3">
    <source>
        <dbReference type="Proteomes" id="UP000572051"/>
    </source>
</evidence>
<keyword evidence="1" id="KW-0472">Membrane</keyword>
<evidence type="ECO:0000256" key="1">
    <source>
        <dbReference type="SAM" id="Phobius"/>
    </source>
</evidence>
<dbReference type="Proteomes" id="UP000572051">
    <property type="component" value="Unassembled WGS sequence"/>
</dbReference>
<keyword evidence="1" id="KW-0812">Transmembrane</keyword>
<dbReference type="RefSeq" id="WP_179825302.1">
    <property type="nucleotide sequence ID" value="NZ_JACCFS010000001.1"/>
</dbReference>
<reference evidence="2 3" key="1">
    <citation type="submission" date="2020-07" db="EMBL/GenBank/DDBJ databases">
        <title>Sequencing the genomes of 1000 actinobacteria strains.</title>
        <authorList>
            <person name="Klenk H.-P."/>
        </authorList>
    </citation>
    <scope>NUCLEOTIDE SEQUENCE [LARGE SCALE GENOMIC DNA]</scope>
    <source>
        <strain evidence="2 3">DSM 44442</strain>
    </source>
</reference>
<feature type="transmembrane region" description="Helical" evidence="1">
    <location>
        <begin position="12"/>
        <end position="35"/>
    </location>
</feature>
<feature type="transmembrane region" description="Helical" evidence="1">
    <location>
        <begin position="209"/>
        <end position="231"/>
    </location>
</feature>
<comment type="caution">
    <text evidence="2">The sequence shown here is derived from an EMBL/GenBank/DDBJ whole genome shotgun (WGS) entry which is preliminary data.</text>
</comment>
<keyword evidence="3" id="KW-1185">Reference proteome</keyword>
<dbReference type="EMBL" id="JACCFS010000001">
    <property type="protein sequence ID" value="NYJ35847.1"/>
    <property type="molecule type" value="Genomic_DNA"/>
</dbReference>
<feature type="transmembrane region" description="Helical" evidence="1">
    <location>
        <begin position="134"/>
        <end position="160"/>
    </location>
</feature>
<evidence type="ECO:0008006" key="4">
    <source>
        <dbReference type="Google" id="ProtNLM"/>
    </source>
</evidence>
<feature type="transmembrane region" description="Helical" evidence="1">
    <location>
        <begin position="59"/>
        <end position="79"/>
    </location>
</feature>
<sequence>MEHGSESRARRVPVTGIVCTAVCLLAMAGITWAVWDMLPAVVTTREAKGGRDAVEVPRLLFVSLGPAATVLVAALIVAASPLDRAIERRLGLTVGGDARARARNLNAVLVVMGLLFLAVHCLVIAVGTDAAVPVAPVAAALGGVVLATTGVLVSVSSRSWAMPENRSYREWAEAWRRAQPLAGRTMVVTGGLLTVVGPAAFVLLPGPLLGALVMAAAVVAATLVPFGLALARAVGEVRRGGPRGGGASTRAQ</sequence>
<organism evidence="2 3">
    <name type="scientific">Nocardiopsis aegyptia</name>
    <dbReference type="NCBI Taxonomy" id="220378"/>
    <lineage>
        <taxon>Bacteria</taxon>
        <taxon>Bacillati</taxon>
        <taxon>Actinomycetota</taxon>
        <taxon>Actinomycetes</taxon>
        <taxon>Streptosporangiales</taxon>
        <taxon>Nocardiopsidaceae</taxon>
        <taxon>Nocardiopsis</taxon>
    </lineage>
</organism>
<feature type="transmembrane region" description="Helical" evidence="1">
    <location>
        <begin position="107"/>
        <end position="128"/>
    </location>
</feature>
<proteinExistence type="predicted"/>
<gene>
    <name evidence="2" type="ORF">HNR10_003728</name>
</gene>
<evidence type="ECO:0000313" key="2">
    <source>
        <dbReference type="EMBL" id="NYJ35847.1"/>
    </source>
</evidence>
<accession>A0A7Z0EQ50</accession>
<dbReference type="AlphaFoldDB" id="A0A7Z0EQ50"/>
<feature type="transmembrane region" description="Helical" evidence="1">
    <location>
        <begin position="181"/>
        <end position="203"/>
    </location>
</feature>